<geneLocation type="plasmid" evidence="1 2">
    <name>pII</name>
</geneLocation>
<proteinExistence type="predicted"/>
<keyword evidence="1" id="KW-0614">Plasmid</keyword>
<dbReference type="EMBL" id="LR699556">
    <property type="protein sequence ID" value="VVD31221.1"/>
    <property type="molecule type" value="Genomic_DNA"/>
</dbReference>
<evidence type="ECO:0000313" key="2">
    <source>
        <dbReference type="Proteomes" id="UP000325811"/>
    </source>
</evidence>
<dbReference type="AlphaFoldDB" id="A0A5Q4ZHB2"/>
<protein>
    <submittedName>
        <fullName evidence="1">Uncharacterized protein</fullName>
    </submittedName>
</protein>
<evidence type="ECO:0000313" key="1">
    <source>
        <dbReference type="EMBL" id="VVD31221.1"/>
    </source>
</evidence>
<dbReference type="KEGG" id="pdio:PDMSB3_0097.3"/>
<organism evidence="1 2">
    <name type="scientific">Paraburkholderia dioscoreae</name>
    <dbReference type="NCBI Taxonomy" id="2604047"/>
    <lineage>
        <taxon>Bacteria</taxon>
        <taxon>Pseudomonadati</taxon>
        <taxon>Pseudomonadota</taxon>
        <taxon>Betaproteobacteria</taxon>
        <taxon>Burkholderiales</taxon>
        <taxon>Burkholderiaceae</taxon>
        <taxon>Paraburkholderia</taxon>
    </lineage>
</organism>
<sequence length="20" mass="2395">MRDFEREKIEFVWGHVASAS</sequence>
<gene>
    <name evidence="1" type="ORF">PDMSB3_0097</name>
</gene>
<dbReference type="Proteomes" id="UP000325811">
    <property type="component" value="Plasmid pII"/>
</dbReference>
<name>A0A5Q4ZHB2_9BURK</name>
<reference evidence="1 2" key="1">
    <citation type="submission" date="2019-08" db="EMBL/GenBank/DDBJ databases">
        <authorList>
            <person name="Herpell B J."/>
        </authorList>
    </citation>
    <scope>NUCLEOTIDE SEQUENCE [LARGE SCALE GENOMIC DNA]</scope>
    <source>
        <strain evidence="2">Msb3</strain>
        <plasmid evidence="1 2">pII</plasmid>
    </source>
</reference>
<keyword evidence="2" id="KW-1185">Reference proteome</keyword>
<accession>A0A5Q4ZHB2</accession>